<accession>A0A811ULB4</accession>
<evidence type="ECO:0000313" key="1">
    <source>
        <dbReference type="EMBL" id="CAD6999570.1"/>
    </source>
</evidence>
<organism evidence="1 2">
    <name type="scientific">Ceratitis capitata</name>
    <name type="common">Mediterranean fruit fly</name>
    <name type="synonym">Tephritis capitata</name>
    <dbReference type="NCBI Taxonomy" id="7213"/>
    <lineage>
        <taxon>Eukaryota</taxon>
        <taxon>Metazoa</taxon>
        <taxon>Ecdysozoa</taxon>
        <taxon>Arthropoda</taxon>
        <taxon>Hexapoda</taxon>
        <taxon>Insecta</taxon>
        <taxon>Pterygota</taxon>
        <taxon>Neoptera</taxon>
        <taxon>Endopterygota</taxon>
        <taxon>Diptera</taxon>
        <taxon>Brachycera</taxon>
        <taxon>Muscomorpha</taxon>
        <taxon>Tephritoidea</taxon>
        <taxon>Tephritidae</taxon>
        <taxon>Ceratitis</taxon>
        <taxon>Ceratitis</taxon>
    </lineage>
</organism>
<name>A0A811ULB4_CERCA</name>
<protein>
    <submittedName>
        <fullName evidence="1">(Mediterranean fruit fly) hypothetical protein</fullName>
    </submittedName>
</protein>
<proteinExistence type="predicted"/>
<reference evidence="1" key="1">
    <citation type="submission" date="2020-11" db="EMBL/GenBank/DDBJ databases">
        <authorList>
            <person name="Whitehead M."/>
        </authorList>
    </citation>
    <scope>NUCLEOTIDE SEQUENCE</scope>
    <source>
        <strain evidence="1">EGII</strain>
    </source>
</reference>
<dbReference type="EMBL" id="CAJHJT010000012">
    <property type="protein sequence ID" value="CAD6999570.1"/>
    <property type="molecule type" value="Genomic_DNA"/>
</dbReference>
<comment type="caution">
    <text evidence="1">The sequence shown here is derived from an EMBL/GenBank/DDBJ whole genome shotgun (WGS) entry which is preliminary data.</text>
</comment>
<sequence length="86" mass="9751">MNAGVITRPHFESININLKEASATRGEQVDSLVLNAENKDKNKINQTNNNNCRRNQCNLEVKTQEKNIKNKSCQKLIINVSKNKAK</sequence>
<dbReference type="Proteomes" id="UP000606786">
    <property type="component" value="Unassembled WGS sequence"/>
</dbReference>
<keyword evidence="2" id="KW-1185">Reference proteome</keyword>
<gene>
    <name evidence="1" type="ORF">CCAP1982_LOCUS8095</name>
</gene>
<dbReference type="AlphaFoldDB" id="A0A811ULB4"/>
<evidence type="ECO:0000313" key="2">
    <source>
        <dbReference type="Proteomes" id="UP000606786"/>
    </source>
</evidence>